<dbReference type="AlphaFoldDB" id="A0AA36J0M0"/>
<reference evidence="2" key="1">
    <citation type="submission" date="2023-08" db="EMBL/GenBank/DDBJ databases">
        <authorList>
            <person name="Chen Y."/>
            <person name="Shah S."/>
            <person name="Dougan E. K."/>
            <person name="Thang M."/>
            <person name="Chan C."/>
        </authorList>
    </citation>
    <scope>NUCLEOTIDE SEQUENCE</scope>
</reference>
<dbReference type="SUPFAM" id="SSF56112">
    <property type="entry name" value="Protein kinase-like (PK-like)"/>
    <property type="match status" value="1"/>
</dbReference>
<dbReference type="GO" id="GO:0004674">
    <property type="term" value="F:protein serine/threonine kinase activity"/>
    <property type="evidence" value="ECO:0007669"/>
    <property type="project" value="TreeGrafter"/>
</dbReference>
<proteinExistence type="predicted"/>
<protein>
    <recommendedName>
        <fullName evidence="1">Protein kinase domain-containing protein</fullName>
    </recommendedName>
</protein>
<feature type="non-terminal residue" evidence="2">
    <location>
        <position position="1"/>
    </location>
</feature>
<evidence type="ECO:0000313" key="2">
    <source>
        <dbReference type="EMBL" id="CAJ1396330.1"/>
    </source>
</evidence>
<dbReference type="EMBL" id="CAUJNA010003228">
    <property type="protein sequence ID" value="CAJ1396330.1"/>
    <property type="molecule type" value="Genomic_DNA"/>
</dbReference>
<gene>
    <name evidence="2" type="ORF">EVOR1521_LOCUS20585</name>
</gene>
<comment type="caution">
    <text evidence="2">The sequence shown here is derived from an EMBL/GenBank/DDBJ whole genome shotgun (WGS) entry which is preliminary data.</text>
</comment>
<evidence type="ECO:0000313" key="3">
    <source>
        <dbReference type="Proteomes" id="UP001178507"/>
    </source>
</evidence>
<evidence type="ECO:0000259" key="1">
    <source>
        <dbReference type="PROSITE" id="PS50011"/>
    </source>
</evidence>
<dbReference type="PROSITE" id="PS50011">
    <property type="entry name" value="PROTEIN_KINASE_DOM"/>
    <property type="match status" value="1"/>
</dbReference>
<keyword evidence="3" id="KW-1185">Reference proteome</keyword>
<feature type="domain" description="Protein kinase" evidence="1">
    <location>
        <begin position="1"/>
        <end position="62"/>
    </location>
</feature>
<dbReference type="GO" id="GO:0005524">
    <property type="term" value="F:ATP binding"/>
    <property type="evidence" value="ECO:0007669"/>
    <property type="project" value="InterPro"/>
</dbReference>
<dbReference type="PANTHER" id="PTHR24359">
    <property type="entry name" value="SERINE/THREONINE-PROTEIN KINASE SBK1"/>
    <property type="match status" value="1"/>
</dbReference>
<dbReference type="InterPro" id="IPR011009">
    <property type="entry name" value="Kinase-like_dom_sf"/>
</dbReference>
<name>A0AA36J0M0_9DINO</name>
<dbReference type="PANTHER" id="PTHR24359:SF1">
    <property type="entry name" value="INHIBITOR OF NUCLEAR FACTOR KAPPA-B KINASE EPSILON SUBUNIT HOMOLOG 1-RELATED"/>
    <property type="match status" value="1"/>
</dbReference>
<dbReference type="Gene3D" id="1.10.510.10">
    <property type="entry name" value="Transferase(Phosphotransferase) domain 1"/>
    <property type="match status" value="1"/>
</dbReference>
<accession>A0AA36J0M0</accession>
<dbReference type="Pfam" id="PF00069">
    <property type="entry name" value="Pkinase"/>
    <property type="match status" value="1"/>
</dbReference>
<feature type="non-terminal residue" evidence="2">
    <location>
        <position position="62"/>
    </location>
</feature>
<dbReference type="InterPro" id="IPR000719">
    <property type="entry name" value="Prot_kinase_dom"/>
</dbReference>
<sequence length="62" mass="6827">ELLTMELMEGSLADIATFNGCPCADVAHVASQVASALQFLHSRRIVHRDIKDLRVVASLCRF</sequence>
<organism evidence="2 3">
    <name type="scientific">Effrenium voratum</name>
    <dbReference type="NCBI Taxonomy" id="2562239"/>
    <lineage>
        <taxon>Eukaryota</taxon>
        <taxon>Sar</taxon>
        <taxon>Alveolata</taxon>
        <taxon>Dinophyceae</taxon>
        <taxon>Suessiales</taxon>
        <taxon>Symbiodiniaceae</taxon>
        <taxon>Effrenium</taxon>
    </lineage>
</organism>
<dbReference type="Proteomes" id="UP001178507">
    <property type="component" value="Unassembled WGS sequence"/>
</dbReference>